<keyword evidence="3" id="KW-1185">Reference proteome</keyword>
<name>A0A844T2N5_9BRAD</name>
<dbReference type="OrthoDB" id="8140943at2"/>
<keyword evidence="1" id="KW-1133">Transmembrane helix</keyword>
<feature type="transmembrane region" description="Helical" evidence="1">
    <location>
        <begin position="20"/>
        <end position="40"/>
    </location>
</feature>
<dbReference type="Proteomes" id="UP000449969">
    <property type="component" value="Unassembled WGS sequence"/>
</dbReference>
<reference evidence="2 3" key="1">
    <citation type="submission" date="2019-12" db="EMBL/GenBank/DDBJ databases">
        <title>Draft genome sequences Bradyrhizobium cajani AMBPC1010, Bradyrhizobium pachyrhizi AMBPC1040 and Bradyrhizobium yuanmingense ALSPC3051, three plant growth promoting strains isolated from nodules of Cajanus cajan L. in Dominican Republic.</title>
        <authorList>
            <person name="Flores-Felix J.D."/>
            <person name="Araujo J."/>
            <person name="Diaz-Alcantara C."/>
            <person name="Gonzalez-Andres F."/>
            <person name="Velazquez E."/>
        </authorList>
    </citation>
    <scope>NUCLEOTIDE SEQUENCE [LARGE SCALE GENOMIC DNA]</scope>
    <source>
        <strain evidence="2 3">1010</strain>
    </source>
</reference>
<dbReference type="InterPro" id="IPR012902">
    <property type="entry name" value="N_methyl_site"/>
</dbReference>
<protein>
    <submittedName>
        <fullName evidence="2">General secretion pathway protein GspI</fullName>
    </submittedName>
</protein>
<keyword evidence="1" id="KW-0472">Membrane</keyword>
<proteinExistence type="predicted"/>
<dbReference type="RefSeq" id="WP_157329146.1">
    <property type="nucleotide sequence ID" value="NZ_JANADL010000003.1"/>
</dbReference>
<comment type="caution">
    <text evidence="2">The sequence shown here is derived from an EMBL/GenBank/DDBJ whole genome shotgun (WGS) entry which is preliminary data.</text>
</comment>
<dbReference type="EMBL" id="WQNE01000005">
    <property type="protein sequence ID" value="MVT73127.1"/>
    <property type="molecule type" value="Genomic_DNA"/>
</dbReference>
<dbReference type="AlphaFoldDB" id="A0A844T2N5"/>
<sequence>MSRNRFSRRHGEAGFTMIEAVVALALVTIVLAAIGTLVATNSRGAWKLEQHAALVNAARVVVSTLPRAGAPMPDDLRGRVAGHRWQMRMTPYLDDVPVVPESRFIPQRVELRVQAPGGAMVSFETIRLQSRGGS</sequence>
<accession>A0A844T2N5</accession>
<evidence type="ECO:0000313" key="2">
    <source>
        <dbReference type="EMBL" id="MVT73127.1"/>
    </source>
</evidence>
<dbReference type="Pfam" id="PF07963">
    <property type="entry name" value="N_methyl"/>
    <property type="match status" value="1"/>
</dbReference>
<evidence type="ECO:0000256" key="1">
    <source>
        <dbReference type="SAM" id="Phobius"/>
    </source>
</evidence>
<keyword evidence="1" id="KW-0812">Transmembrane</keyword>
<organism evidence="2 3">
    <name type="scientific">Bradyrhizobium cajani</name>
    <dbReference type="NCBI Taxonomy" id="1928661"/>
    <lineage>
        <taxon>Bacteria</taxon>
        <taxon>Pseudomonadati</taxon>
        <taxon>Pseudomonadota</taxon>
        <taxon>Alphaproteobacteria</taxon>
        <taxon>Hyphomicrobiales</taxon>
        <taxon>Nitrobacteraceae</taxon>
        <taxon>Bradyrhizobium</taxon>
    </lineage>
</organism>
<evidence type="ECO:0000313" key="3">
    <source>
        <dbReference type="Proteomes" id="UP000449969"/>
    </source>
</evidence>
<gene>
    <name evidence="2" type="ORF">GPL20_08400</name>
</gene>